<comment type="pathway">
    <text evidence="2">Glycolipid biosynthesis; glycosylphosphatidylinositol-anchor biosynthesis.</text>
</comment>
<dbReference type="AlphaFoldDB" id="A0A941F072"/>
<evidence type="ECO:0000256" key="10">
    <source>
        <dbReference type="SAM" id="Phobius"/>
    </source>
</evidence>
<keyword evidence="12" id="KW-1185">Reference proteome</keyword>
<dbReference type="EMBL" id="JAGSOG010000339">
    <property type="protein sequence ID" value="MBR7838854.1"/>
    <property type="molecule type" value="Genomic_DNA"/>
</dbReference>
<name>A0A941F072_9ACTN</name>
<dbReference type="InterPro" id="IPR007315">
    <property type="entry name" value="PIG-V/Gpi18"/>
</dbReference>
<reference evidence="11" key="1">
    <citation type="submission" date="2021-04" db="EMBL/GenBank/DDBJ databases">
        <title>Genome based classification of Actinospica acidithermotolerans sp. nov., an actinobacterium isolated from an Indonesian hot spring.</title>
        <authorList>
            <person name="Kusuma A.B."/>
            <person name="Putra K.E."/>
            <person name="Nafisah S."/>
            <person name="Loh J."/>
            <person name="Nouioui I."/>
            <person name="Goodfellow M."/>
        </authorList>
    </citation>
    <scope>NUCLEOTIDE SEQUENCE</scope>
    <source>
        <strain evidence="11">CSCA 57</strain>
    </source>
</reference>
<evidence type="ECO:0000256" key="4">
    <source>
        <dbReference type="ARBA" id="ARBA00022676"/>
    </source>
</evidence>
<evidence type="ECO:0000313" key="11">
    <source>
        <dbReference type="EMBL" id="MBR7838854.1"/>
    </source>
</evidence>
<keyword evidence="8 10" id="KW-1133">Transmembrane helix</keyword>
<dbReference type="GO" id="GO:0016020">
    <property type="term" value="C:membrane"/>
    <property type="evidence" value="ECO:0007669"/>
    <property type="project" value="GOC"/>
</dbReference>
<evidence type="ECO:0000256" key="7">
    <source>
        <dbReference type="ARBA" id="ARBA00022824"/>
    </source>
</evidence>
<evidence type="ECO:0000256" key="2">
    <source>
        <dbReference type="ARBA" id="ARBA00004687"/>
    </source>
</evidence>
<evidence type="ECO:0008006" key="13">
    <source>
        <dbReference type="Google" id="ProtNLM"/>
    </source>
</evidence>
<feature type="transmembrane region" description="Helical" evidence="10">
    <location>
        <begin position="173"/>
        <end position="205"/>
    </location>
</feature>
<dbReference type="RefSeq" id="WP_212533304.1">
    <property type="nucleotide sequence ID" value="NZ_JAGSOG010000339.1"/>
</dbReference>
<keyword evidence="4" id="KW-0328">Glycosyltransferase</keyword>
<evidence type="ECO:0000256" key="9">
    <source>
        <dbReference type="ARBA" id="ARBA00023136"/>
    </source>
</evidence>
<accession>A0A941F072</accession>
<dbReference type="PANTHER" id="PTHR12468">
    <property type="entry name" value="GPI MANNOSYLTRANSFERASE 2"/>
    <property type="match status" value="1"/>
</dbReference>
<keyword evidence="5" id="KW-0808">Transferase</keyword>
<evidence type="ECO:0000256" key="3">
    <source>
        <dbReference type="ARBA" id="ARBA00022502"/>
    </source>
</evidence>
<dbReference type="PANTHER" id="PTHR12468:SF2">
    <property type="entry name" value="GPI MANNOSYLTRANSFERASE 2"/>
    <property type="match status" value="1"/>
</dbReference>
<protein>
    <recommendedName>
        <fullName evidence="13">Glycosyltransferase RgtA/B/C/D-like domain-containing protein</fullName>
    </recommendedName>
</protein>
<evidence type="ECO:0000256" key="5">
    <source>
        <dbReference type="ARBA" id="ARBA00022679"/>
    </source>
</evidence>
<proteinExistence type="predicted"/>
<feature type="transmembrane region" description="Helical" evidence="10">
    <location>
        <begin position="20"/>
        <end position="38"/>
    </location>
</feature>
<dbReference type="Pfam" id="PF04188">
    <property type="entry name" value="Mannosyl_trans2"/>
    <property type="match status" value="1"/>
</dbReference>
<sequence length="211" mass="21900">MNAIAVKRGRALAREHAPEVLVYCAVRAVGLIVLAAMAPRLGRVPSLLTKWDGQWYLDVARHGYDTALTYRPGGGLVNTNIVFFPLYPLLIAGLGLALGVVAAALLISLLSGIAAAIALRAIGEELYDRRTGLLLAALWAAVPTAVVESMAYTESLYTALAAFTVLFLIRGRWLAAGVAALAAGLTHPTGVAAAAAVGVCALATVTRRPSG</sequence>
<evidence type="ECO:0000256" key="8">
    <source>
        <dbReference type="ARBA" id="ARBA00022989"/>
    </source>
</evidence>
<feature type="transmembrane region" description="Helical" evidence="10">
    <location>
        <begin position="86"/>
        <end position="119"/>
    </location>
</feature>
<feature type="transmembrane region" description="Helical" evidence="10">
    <location>
        <begin position="131"/>
        <end position="153"/>
    </location>
</feature>
<evidence type="ECO:0000256" key="6">
    <source>
        <dbReference type="ARBA" id="ARBA00022692"/>
    </source>
</evidence>
<gene>
    <name evidence="11" type="ORF">KDL01_36645</name>
</gene>
<comment type="subcellular location">
    <subcellularLocation>
        <location evidence="1">Endoplasmic reticulum membrane</location>
        <topology evidence="1">Multi-pass membrane protein</topology>
    </subcellularLocation>
</comment>
<dbReference type="GO" id="GO:0000009">
    <property type="term" value="F:alpha-1,6-mannosyltransferase activity"/>
    <property type="evidence" value="ECO:0007669"/>
    <property type="project" value="InterPro"/>
</dbReference>
<keyword evidence="6 10" id="KW-0812">Transmembrane</keyword>
<keyword evidence="3" id="KW-0337">GPI-anchor biosynthesis</keyword>
<feature type="non-terminal residue" evidence="11">
    <location>
        <position position="211"/>
    </location>
</feature>
<dbReference type="Proteomes" id="UP000675781">
    <property type="component" value="Unassembled WGS sequence"/>
</dbReference>
<evidence type="ECO:0000313" key="12">
    <source>
        <dbReference type="Proteomes" id="UP000675781"/>
    </source>
</evidence>
<keyword evidence="7" id="KW-0256">Endoplasmic reticulum</keyword>
<dbReference type="GO" id="GO:0004376">
    <property type="term" value="F:GPI mannosyltransferase activity"/>
    <property type="evidence" value="ECO:0007669"/>
    <property type="project" value="InterPro"/>
</dbReference>
<organism evidence="11 12">
    <name type="scientific">Actinospica durhamensis</name>
    <dbReference type="NCBI Taxonomy" id="1508375"/>
    <lineage>
        <taxon>Bacteria</taxon>
        <taxon>Bacillati</taxon>
        <taxon>Actinomycetota</taxon>
        <taxon>Actinomycetes</taxon>
        <taxon>Catenulisporales</taxon>
        <taxon>Actinospicaceae</taxon>
        <taxon>Actinospica</taxon>
    </lineage>
</organism>
<comment type="caution">
    <text evidence="11">The sequence shown here is derived from an EMBL/GenBank/DDBJ whole genome shotgun (WGS) entry which is preliminary data.</text>
</comment>
<evidence type="ECO:0000256" key="1">
    <source>
        <dbReference type="ARBA" id="ARBA00004477"/>
    </source>
</evidence>
<keyword evidence="9 10" id="KW-0472">Membrane</keyword>
<dbReference type="GO" id="GO:0006506">
    <property type="term" value="P:GPI anchor biosynthetic process"/>
    <property type="evidence" value="ECO:0007669"/>
    <property type="project" value="UniProtKB-KW"/>
</dbReference>